<dbReference type="Pfam" id="PF14292">
    <property type="entry name" value="SusE"/>
    <property type="match status" value="1"/>
</dbReference>
<dbReference type="RefSeq" id="WP_301198801.1">
    <property type="nucleotide sequence ID" value="NZ_JAPDPI010000011.1"/>
</dbReference>
<dbReference type="Gene3D" id="2.60.40.3610">
    <property type="match status" value="1"/>
</dbReference>
<dbReference type="InterPro" id="IPR032187">
    <property type="entry name" value="SusF/SusE-like_C"/>
</dbReference>
<dbReference type="Proteomes" id="UP001207408">
    <property type="component" value="Unassembled WGS sequence"/>
</dbReference>
<feature type="domain" description="SusE outer membrane protein" evidence="2">
    <location>
        <begin position="35"/>
        <end position="130"/>
    </location>
</feature>
<accession>A0AAE3SJ61</accession>
<organism evidence="4 5">
    <name type="scientific">Plebeiibacterium marinum</name>
    <dbReference type="NCBI Taxonomy" id="2992111"/>
    <lineage>
        <taxon>Bacteria</taxon>
        <taxon>Pseudomonadati</taxon>
        <taxon>Bacteroidota</taxon>
        <taxon>Bacteroidia</taxon>
        <taxon>Marinilabiliales</taxon>
        <taxon>Marinilabiliaceae</taxon>
        <taxon>Plebeiibacterium</taxon>
    </lineage>
</organism>
<dbReference type="AlphaFoldDB" id="A0AAE3SJ61"/>
<feature type="domain" description="Outer membrane protein SusF/SusE-like C-terminal" evidence="3">
    <location>
        <begin position="374"/>
        <end position="465"/>
    </location>
</feature>
<keyword evidence="1" id="KW-0732">Signal</keyword>
<feature type="domain" description="Outer membrane protein SusF/SusE-like C-terminal" evidence="3">
    <location>
        <begin position="473"/>
        <end position="571"/>
    </location>
</feature>
<sequence>MKNLKYLFISLLAVLFFSCEDDFDTPNVTAPVQGTAPVLADVSQDIDLVLAKKNEKETVVDLSWTAATYADPIGVRYYVQVDAPGNGFADALEFDRVAETSTSIVVGDLNTLISDRYAPAVKVELEVRIRAAANEDLDDLYSDSFTMKVTPYLDVAVPEELYIYGSATVVAEVTDGLAAYGKDDVFTKYLKLTKDGVFQFSDAKESSGFDYNFGKFATLSDNIADAGDDDGNFKFTGETGWYVVTADFVNSNLTIAAYDSYVSDYPNIYLVGDYNAVDPAWSPGTSPEMTRKSEGVYSIEVTLKDGAALKFINQQNWEGLDWADADSEGNSGILAPKGKNNDIKFDGGDKGYTITLDLNKGVYAIEALPEYPTNLYMIGSFVGWSWDNAVEMIPVHSNPHLFWKIAWFEAGAAMKFNSAKAWDGGQFGKTGDNADAEGVWNKGGDDIPIAAAGYKMVVVNLLTNTIQITDPVIYAQGNAFGNWDGGVFLFTPDAADNKILVSPAAVADDNARMYVTATTLTNESGSAVDWWQAEFNVYPGGIEYRGAGNDQAAAPILTGQQVKLNFSTETGVFE</sequence>
<dbReference type="GO" id="GO:2001070">
    <property type="term" value="F:starch binding"/>
    <property type="evidence" value="ECO:0007669"/>
    <property type="project" value="InterPro"/>
</dbReference>
<comment type="caution">
    <text evidence="4">The sequence shown here is derived from an EMBL/GenBank/DDBJ whole genome shotgun (WGS) entry which is preliminary data.</text>
</comment>
<evidence type="ECO:0000259" key="3">
    <source>
        <dbReference type="Pfam" id="PF16411"/>
    </source>
</evidence>
<name>A0AAE3SJ61_9BACT</name>
<proteinExistence type="predicted"/>
<evidence type="ECO:0000256" key="1">
    <source>
        <dbReference type="SAM" id="SignalP"/>
    </source>
</evidence>
<evidence type="ECO:0000259" key="2">
    <source>
        <dbReference type="Pfam" id="PF14292"/>
    </source>
</evidence>
<evidence type="ECO:0000313" key="4">
    <source>
        <dbReference type="EMBL" id="MCW3805430.1"/>
    </source>
</evidence>
<feature type="chain" id="PRO_5042042380" evidence="1">
    <location>
        <begin position="22"/>
        <end position="574"/>
    </location>
</feature>
<feature type="signal peptide" evidence="1">
    <location>
        <begin position="1"/>
        <end position="21"/>
    </location>
</feature>
<reference evidence="4" key="1">
    <citation type="submission" date="2022-10" db="EMBL/GenBank/DDBJ databases">
        <authorList>
            <person name="Yu W.X."/>
        </authorList>
    </citation>
    <scope>NUCLEOTIDE SEQUENCE</scope>
    <source>
        <strain evidence="4">D04</strain>
    </source>
</reference>
<dbReference type="InterPro" id="IPR025970">
    <property type="entry name" value="SusE"/>
</dbReference>
<evidence type="ECO:0000313" key="5">
    <source>
        <dbReference type="Proteomes" id="UP001207408"/>
    </source>
</evidence>
<dbReference type="PROSITE" id="PS51257">
    <property type="entry name" value="PROKAR_LIPOPROTEIN"/>
    <property type="match status" value="1"/>
</dbReference>
<protein>
    <submittedName>
        <fullName evidence="4">SusF/SusE family outer membrane protein</fullName>
    </submittedName>
</protein>
<keyword evidence="5" id="KW-1185">Reference proteome</keyword>
<dbReference type="Gene3D" id="2.60.40.3620">
    <property type="match status" value="3"/>
</dbReference>
<dbReference type="EMBL" id="JAPDPI010000011">
    <property type="protein sequence ID" value="MCW3805430.1"/>
    <property type="molecule type" value="Genomic_DNA"/>
</dbReference>
<dbReference type="CDD" id="cd12965">
    <property type="entry name" value="CBM-Eb_CBM-Fb"/>
    <property type="match status" value="1"/>
</dbReference>
<gene>
    <name evidence="4" type="ORF">OM074_07305</name>
</gene>
<dbReference type="Pfam" id="PF16411">
    <property type="entry name" value="SusF_SusE"/>
    <property type="match status" value="2"/>
</dbReference>
<dbReference type="GO" id="GO:0019867">
    <property type="term" value="C:outer membrane"/>
    <property type="evidence" value="ECO:0007669"/>
    <property type="project" value="InterPro"/>
</dbReference>